<organism evidence="2">
    <name type="scientific">Arabidopsis thaliana</name>
    <name type="common">Mouse-ear cress</name>
    <dbReference type="NCBI Taxonomy" id="3702"/>
    <lineage>
        <taxon>Eukaryota</taxon>
        <taxon>Viridiplantae</taxon>
        <taxon>Streptophyta</taxon>
        <taxon>Embryophyta</taxon>
        <taxon>Tracheophyta</taxon>
        <taxon>Spermatophyta</taxon>
        <taxon>Magnoliopsida</taxon>
        <taxon>eudicotyledons</taxon>
        <taxon>Gunneridae</taxon>
        <taxon>Pentapetalae</taxon>
        <taxon>rosids</taxon>
        <taxon>malvids</taxon>
        <taxon>Brassicales</taxon>
        <taxon>Brassicaceae</taxon>
        <taxon>Camelineae</taxon>
        <taxon>Arabidopsis</taxon>
    </lineage>
</organism>
<accession>Q56WJ9</accession>
<proteinExistence type="evidence at transcript level"/>
<evidence type="ECO:0000256" key="1">
    <source>
        <dbReference type="SAM" id="MobiDB-lite"/>
    </source>
</evidence>
<protein>
    <submittedName>
        <fullName evidence="2">Uncharacterized protein</fullName>
    </submittedName>
</protein>
<reference evidence="2" key="1">
    <citation type="submission" date="2005-03" db="EMBL/GenBank/DDBJ databases">
        <title>Large-scale analysis of RIKEN Arabidopsis full-length (RAFL) cDNAs.</title>
        <authorList>
            <person name="Totoki Y."/>
            <person name="Seki M."/>
            <person name="Ishida J."/>
            <person name="Nakajima M."/>
            <person name="Enju A."/>
            <person name="Kamiya A."/>
            <person name="Narusaka M."/>
            <person name="Shin-i T."/>
            <person name="Nakagawa M."/>
            <person name="Sakamoto N."/>
            <person name="Oishi K."/>
            <person name="Kohara Y."/>
            <person name="Kobayashi M."/>
            <person name="Toyoda A."/>
            <person name="Sakaki Y."/>
            <person name="Sakurai T."/>
            <person name="Iida K."/>
            <person name="Akiyama K."/>
            <person name="Satou M."/>
            <person name="Toyoda T."/>
            <person name="Konagaya A."/>
            <person name="Carninci P."/>
            <person name="Kawai J."/>
            <person name="Hayashizaki Y."/>
            <person name="Shinozaki K."/>
        </authorList>
    </citation>
    <scope>NUCLEOTIDE SEQUENCE</scope>
</reference>
<evidence type="ECO:0000313" key="2">
    <source>
        <dbReference type="EMBL" id="BAD94779.1"/>
    </source>
</evidence>
<name>Q56WJ9_ARATH</name>
<dbReference type="EMBL" id="AK222041">
    <property type="protein sequence ID" value="BAD94779.1"/>
    <property type="molecule type" value="mRNA"/>
</dbReference>
<dbReference type="AlphaFoldDB" id="Q56WJ9"/>
<sequence>MDFDVRIGGGRNDEGEGVSGCVETDVGTESGVVNLEFVEGILEILEFWCSGK</sequence>
<feature type="region of interest" description="Disordered" evidence="1">
    <location>
        <begin position="1"/>
        <end position="20"/>
    </location>
</feature>